<proteinExistence type="predicted"/>
<reference evidence="2" key="1">
    <citation type="journal article" date="2014" name="Front. Microbiol.">
        <title>High frequency of phylogenetically diverse reductive dehalogenase-homologous genes in deep subseafloor sedimentary metagenomes.</title>
        <authorList>
            <person name="Kawai M."/>
            <person name="Futagami T."/>
            <person name="Toyoda A."/>
            <person name="Takaki Y."/>
            <person name="Nishi S."/>
            <person name="Hori S."/>
            <person name="Arai W."/>
            <person name="Tsubouchi T."/>
            <person name="Morono Y."/>
            <person name="Uchiyama I."/>
            <person name="Ito T."/>
            <person name="Fujiyama A."/>
            <person name="Inagaki F."/>
            <person name="Takami H."/>
        </authorList>
    </citation>
    <scope>NUCLEOTIDE SEQUENCE</scope>
    <source>
        <strain evidence="2">Expedition CK06-06</strain>
    </source>
</reference>
<protein>
    <submittedName>
        <fullName evidence="2">Uncharacterized protein</fullName>
    </submittedName>
</protein>
<feature type="non-terminal residue" evidence="2">
    <location>
        <position position="1"/>
    </location>
</feature>
<sequence length="48" mass="5033">GSYYFDVATEAFYEAIPALSLWPLAIIGGLFLLGGGATVALTMARPVK</sequence>
<gene>
    <name evidence="2" type="ORF">S06H3_41293</name>
</gene>
<keyword evidence="1" id="KW-1133">Transmembrane helix</keyword>
<accession>X1NKX1</accession>
<evidence type="ECO:0000313" key="2">
    <source>
        <dbReference type="EMBL" id="GAI44258.1"/>
    </source>
</evidence>
<evidence type="ECO:0000256" key="1">
    <source>
        <dbReference type="SAM" id="Phobius"/>
    </source>
</evidence>
<dbReference type="EMBL" id="BARV01025426">
    <property type="protein sequence ID" value="GAI44258.1"/>
    <property type="molecule type" value="Genomic_DNA"/>
</dbReference>
<name>X1NKX1_9ZZZZ</name>
<keyword evidence="1" id="KW-0812">Transmembrane</keyword>
<comment type="caution">
    <text evidence="2">The sequence shown here is derived from an EMBL/GenBank/DDBJ whole genome shotgun (WGS) entry which is preliminary data.</text>
</comment>
<dbReference type="AlphaFoldDB" id="X1NKX1"/>
<feature type="transmembrane region" description="Helical" evidence="1">
    <location>
        <begin position="20"/>
        <end position="44"/>
    </location>
</feature>
<organism evidence="2">
    <name type="scientific">marine sediment metagenome</name>
    <dbReference type="NCBI Taxonomy" id="412755"/>
    <lineage>
        <taxon>unclassified sequences</taxon>
        <taxon>metagenomes</taxon>
        <taxon>ecological metagenomes</taxon>
    </lineage>
</organism>
<keyword evidence="1" id="KW-0472">Membrane</keyword>